<evidence type="ECO:0000256" key="2">
    <source>
        <dbReference type="SAM" id="Phobius"/>
    </source>
</evidence>
<keyword evidence="2" id="KW-0472">Membrane</keyword>
<feature type="non-terminal residue" evidence="3">
    <location>
        <position position="1"/>
    </location>
</feature>
<evidence type="ECO:0000256" key="1">
    <source>
        <dbReference type="SAM" id="MobiDB-lite"/>
    </source>
</evidence>
<evidence type="ECO:0000313" key="3">
    <source>
        <dbReference type="EMBL" id="TVU17385.1"/>
    </source>
</evidence>
<comment type="caution">
    <text evidence="3">The sequence shown here is derived from an EMBL/GenBank/DDBJ whole genome shotgun (WGS) entry which is preliminary data.</text>
</comment>
<accession>A0A5J9U1F5</accession>
<keyword evidence="2" id="KW-0812">Transmembrane</keyword>
<evidence type="ECO:0008006" key="5">
    <source>
        <dbReference type="Google" id="ProtNLM"/>
    </source>
</evidence>
<dbReference type="OrthoDB" id="693469at2759"/>
<name>A0A5J9U1F5_9POAL</name>
<keyword evidence="2" id="KW-1133">Transmembrane helix</keyword>
<feature type="region of interest" description="Disordered" evidence="1">
    <location>
        <begin position="66"/>
        <end position="109"/>
    </location>
</feature>
<dbReference type="AlphaFoldDB" id="A0A5J9U1F5"/>
<protein>
    <recommendedName>
        <fullName evidence="5">Aminotransferase-like plant mobile domain-containing protein</fullName>
    </recommendedName>
</protein>
<dbReference type="Gramene" id="TVU17385">
    <property type="protein sequence ID" value="TVU17385"/>
    <property type="gene ID" value="EJB05_33418"/>
</dbReference>
<proteinExistence type="predicted"/>
<dbReference type="PANTHER" id="PTHR34835">
    <property type="entry name" value="OS07G0283600 PROTEIN-RELATED"/>
    <property type="match status" value="1"/>
</dbReference>
<keyword evidence="4" id="KW-1185">Reference proteome</keyword>
<dbReference type="Proteomes" id="UP000324897">
    <property type="component" value="Chromosome 7"/>
</dbReference>
<gene>
    <name evidence="3" type="ORF">EJB05_33418</name>
</gene>
<dbReference type="EMBL" id="RWGY01000029">
    <property type="protein sequence ID" value="TVU17385.1"/>
    <property type="molecule type" value="Genomic_DNA"/>
</dbReference>
<reference evidence="3 4" key="1">
    <citation type="journal article" date="2019" name="Sci. Rep.">
        <title>A high-quality genome of Eragrostis curvula grass provides insights into Poaceae evolution and supports new strategies to enhance forage quality.</title>
        <authorList>
            <person name="Carballo J."/>
            <person name="Santos B.A.C.M."/>
            <person name="Zappacosta D."/>
            <person name="Garbus I."/>
            <person name="Selva J.P."/>
            <person name="Gallo C.A."/>
            <person name="Diaz A."/>
            <person name="Albertini E."/>
            <person name="Caccamo M."/>
            <person name="Echenique V."/>
        </authorList>
    </citation>
    <scope>NUCLEOTIDE SEQUENCE [LARGE SCALE GENOMIC DNA]</scope>
    <source>
        <strain evidence="4">cv. Victoria</strain>
        <tissue evidence="3">Leaf</tissue>
    </source>
</reference>
<evidence type="ECO:0000313" key="4">
    <source>
        <dbReference type="Proteomes" id="UP000324897"/>
    </source>
</evidence>
<organism evidence="3 4">
    <name type="scientific">Eragrostis curvula</name>
    <name type="common">weeping love grass</name>
    <dbReference type="NCBI Taxonomy" id="38414"/>
    <lineage>
        <taxon>Eukaryota</taxon>
        <taxon>Viridiplantae</taxon>
        <taxon>Streptophyta</taxon>
        <taxon>Embryophyta</taxon>
        <taxon>Tracheophyta</taxon>
        <taxon>Spermatophyta</taxon>
        <taxon>Magnoliopsida</taxon>
        <taxon>Liliopsida</taxon>
        <taxon>Poales</taxon>
        <taxon>Poaceae</taxon>
        <taxon>PACMAD clade</taxon>
        <taxon>Chloridoideae</taxon>
        <taxon>Eragrostideae</taxon>
        <taxon>Eragrostidinae</taxon>
        <taxon>Eragrostis</taxon>
    </lineage>
</organism>
<feature type="transmembrane region" description="Helical" evidence="2">
    <location>
        <begin position="20"/>
        <end position="42"/>
    </location>
</feature>
<dbReference type="PANTHER" id="PTHR34835:SF63">
    <property type="entry name" value="AMINOTRANSFERASE-LIKE PLANT MOBILE DOMAIN-CONTAINING PROTEIN"/>
    <property type="match status" value="1"/>
</dbReference>
<sequence length="393" mass="44132">MPVGSRSVYALHWLASYFFHLAYLPLLLLYCLALLIASSVIARTQPQQWGTPNLLRSPPTGCRRSLRPVFVHPGPTSYAPPPQSRRPLREPAALPPSSDDEGSGSSNVTNRCSAKAVHAVVTKFSDFKKQLVRETGFGGLLHVPCIPKVNLKFSTWLLSRLNPSTRNIEISDRFDLFVHESDVGTVFGIPKGEFDVLGPEAEISHSGVEYLRSILGLSDSTNNSLQALESILEEEIDMSSTRQQVDRFKIAFVVFVMGHLLVPTSKYDHSKIDFWGALKSGDMIEKFNWCRYVLDHILDVARKVRDDLAKKGAVSTLTGCHLFLQVLYLDNVDVRLLNKSHSHLPRIRDFDSSTLNKMILMVADRDGDGYHSFCMLRKNALCFRCHVRVSTYV</sequence>